<evidence type="ECO:0000313" key="2">
    <source>
        <dbReference type="Proteomes" id="UP000176498"/>
    </source>
</evidence>
<comment type="caution">
    <text evidence="1">The sequence shown here is derived from an EMBL/GenBank/DDBJ whole genome shotgun (WGS) entry which is preliminary data.</text>
</comment>
<dbReference type="EMBL" id="MHHZ01000012">
    <property type="protein sequence ID" value="OGY41895.1"/>
    <property type="molecule type" value="Genomic_DNA"/>
</dbReference>
<dbReference type="AlphaFoldDB" id="A0A1G1XPB4"/>
<organism evidence="1 2">
    <name type="scientific">Candidatus Buchananbacteria bacterium RBG_13_36_9</name>
    <dbReference type="NCBI Taxonomy" id="1797530"/>
    <lineage>
        <taxon>Bacteria</taxon>
        <taxon>Candidatus Buchananiibacteriota</taxon>
    </lineage>
</organism>
<protein>
    <submittedName>
        <fullName evidence="1">Uncharacterized protein</fullName>
    </submittedName>
</protein>
<sequence>MPNIEMWGFGHMDKFTLTEYQVYAEILRQFNKEPFKNDFVITIVSSRCFNGNEAQQPFIRICSSEQAHTERIIEILQKIQKEKGIKFDIEVQPLARFIPAEK</sequence>
<accession>A0A1G1XPB4</accession>
<reference evidence="1 2" key="1">
    <citation type="journal article" date="2016" name="Nat. Commun.">
        <title>Thousands of microbial genomes shed light on interconnected biogeochemical processes in an aquifer system.</title>
        <authorList>
            <person name="Anantharaman K."/>
            <person name="Brown C.T."/>
            <person name="Hug L.A."/>
            <person name="Sharon I."/>
            <person name="Castelle C.J."/>
            <person name="Probst A.J."/>
            <person name="Thomas B.C."/>
            <person name="Singh A."/>
            <person name="Wilkins M.J."/>
            <person name="Karaoz U."/>
            <person name="Brodie E.L."/>
            <person name="Williams K.H."/>
            <person name="Hubbard S.S."/>
            <person name="Banfield J.F."/>
        </authorList>
    </citation>
    <scope>NUCLEOTIDE SEQUENCE [LARGE SCALE GENOMIC DNA]</scope>
</reference>
<evidence type="ECO:0000313" key="1">
    <source>
        <dbReference type="EMBL" id="OGY41895.1"/>
    </source>
</evidence>
<proteinExistence type="predicted"/>
<dbReference type="Proteomes" id="UP000176498">
    <property type="component" value="Unassembled WGS sequence"/>
</dbReference>
<gene>
    <name evidence="1" type="ORF">A2Y82_05595</name>
</gene>
<name>A0A1G1XPB4_9BACT</name>